<name>A0AAV5TSA2_9BILA</name>
<evidence type="ECO:0000313" key="3">
    <source>
        <dbReference type="Proteomes" id="UP001432027"/>
    </source>
</evidence>
<reference evidence="2" key="1">
    <citation type="submission" date="2023-10" db="EMBL/GenBank/DDBJ databases">
        <title>Genome assembly of Pristionchus species.</title>
        <authorList>
            <person name="Yoshida K."/>
            <person name="Sommer R.J."/>
        </authorList>
    </citation>
    <scope>NUCLEOTIDE SEQUENCE</scope>
    <source>
        <strain evidence="2">RS0144</strain>
    </source>
</reference>
<dbReference type="AlphaFoldDB" id="A0AAV5TSA2"/>
<evidence type="ECO:0008006" key="4">
    <source>
        <dbReference type="Google" id="ProtNLM"/>
    </source>
</evidence>
<keyword evidence="1" id="KW-1133">Transmembrane helix</keyword>
<feature type="non-terminal residue" evidence="2">
    <location>
        <position position="80"/>
    </location>
</feature>
<evidence type="ECO:0000313" key="2">
    <source>
        <dbReference type="EMBL" id="GMS97181.1"/>
    </source>
</evidence>
<feature type="transmembrane region" description="Helical" evidence="1">
    <location>
        <begin position="12"/>
        <end position="32"/>
    </location>
</feature>
<gene>
    <name evidence="2" type="ORF">PENTCL1PPCAC_19356</name>
</gene>
<protein>
    <recommendedName>
        <fullName evidence="4">G protein-coupled receptor</fullName>
    </recommendedName>
</protein>
<comment type="caution">
    <text evidence="2">The sequence shown here is derived from an EMBL/GenBank/DDBJ whole genome shotgun (WGS) entry which is preliminary data.</text>
</comment>
<evidence type="ECO:0000256" key="1">
    <source>
        <dbReference type="SAM" id="Phobius"/>
    </source>
</evidence>
<sequence>KIFGHPNVTRIMLAFLLDGYVLVVSRVYLIVYQHVDPNVLRVSPELGYPKPIVFDLFLLVGTFFRQFYVYSTLLSMVIIV</sequence>
<dbReference type="Proteomes" id="UP001432027">
    <property type="component" value="Unassembled WGS sequence"/>
</dbReference>
<dbReference type="EMBL" id="BTSX01000004">
    <property type="protein sequence ID" value="GMS97181.1"/>
    <property type="molecule type" value="Genomic_DNA"/>
</dbReference>
<keyword evidence="1" id="KW-0812">Transmembrane</keyword>
<organism evidence="2 3">
    <name type="scientific">Pristionchus entomophagus</name>
    <dbReference type="NCBI Taxonomy" id="358040"/>
    <lineage>
        <taxon>Eukaryota</taxon>
        <taxon>Metazoa</taxon>
        <taxon>Ecdysozoa</taxon>
        <taxon>Nematoda</taxon>
        <taxon>Chromadorea</taxon>
        <taxon>Rhabditida</taxon>
        <taxon>Rhabditina</taxon>
        <taxon>Diplogasteromorpha</taxon>
        <taxon>Diplogasteroidea</taxon>
        <taxon>Neodiplogasteridae</taxon>
        <taxon>Pristionchus</taxon>
    </lineage>
</organism>
<feature type="transmembrane region" description="Helical" evidence="1">
    <location>
        <begin position="52"/>
        <end position="79"/>
    </location>
</feature>
<feature type="non-terminal residue" evidence="2">
    <location>
        <position position="1"/>
    </location>
</feature>
<proteinExistence type="predicted"/>
<keyword evidence="3" id="KW-1185">Reference proteome</keyword>
<keyword evidence="1" id="KW-0472">Membrane</keyword>
<accession>A0AAV5TSA2</accession>